<dbReference type="InterPro" id="IPR036691">
    <property type="entry name" value="Endo/exonu/phosph_ase_sf"/>
</dbReference>
<dbReference type="AlphaFoldDB" id="A0A1J4JRE9"/>
<name>A0A1J4JRE9_9EUKA</name>
<dbReference type="Gene3D" id="3.60.10.10">
    <property type="entry name" value="Endonuclease/exonuclease/phosphatase"/>
    <property type="match status" value="1"/>
</dbReference>
<evidence type="ECO:0008006" key="5">
    <source>
        <dbReference type="Google" id="ProtNLM"/>
    </source>
</evidence>
<dbReference type="EMBL" id="MLAK01000897">
    <property type="protein sequence ID" value="OHT01727.1"/>
    <property type="molecule type" value="Genomic_DNA"/>
</dbReference>
<feature type="region of interest" description="Disordered" evidence="2">
    <location>
        <begin position="422"/>
        <end position="447"/>
    </location>
</feature>
<evidence type="ECO:0000313" key="3">
    <source>
        <dbReference type="EMBL" id="OHT01727.1"/>
    </source>
</evidence>
<protein>
    <recommendedName>
        <fullName evidence="5">Endonuclease/exonuclease/phosphatase domain-containing protein</fullName>
    </recommendedName>
</protein>
<dbReference type="RefSeq" id="XP_068354863.1">
    <property type="nucleotide sequence ID" value="XM_068507881.1"/>
</dbReference>
<dbReference type="GeneID" id="94842585"/>
<keyword evidence="4" id="KW-1185">Reference proteome</keyword>
<proteinExistence type="predicted"/>
<accession>A0A1J4JRE9</accession>
<feature type="coiled-coil region" evidence="1">
    <location>
        <begin position="359"/>
        <end position="390"/>
    </location>
</feature>
<dbReference type="SUPFAM" id="SSF56219">
    <property type="entry name" value="DNase I-like"/>
    <property type="match status" value="1"/>
</dbReference>
<comment type="caution">
    <text evidence="3">The sequence shown here is derived from an EMBL/GenBank/DDBJ whole genome shotgun (WGS) entry which is preliminary data.</text>
</comment>
<gene>
    <name evidence="3" type="ORF">TRFO_31337</name>
</gene>
<evidence type="ECO:0000256" key="1">
    <source>
        <dbReference type="SAM" id="Coils"/>
    </source>
</evidence>
<reference evidence="3" key="1">
    <citation type="submission" date="2016-10" db="EMBL/GenBank/DDBJ databases">
        <authorList>
            <person name="Benchimol M."/>
            <person name="Almeida L.G."/>
            <person name="Vasconcelos A.T."/>
            <person name="Perreira-Neves A."/>
            <person name="Rosa I.A."/>
            <person name="Tasca T."/>
            <person name="Bogo M.R."/>
            <person name="de Souza W."/>
        </authorList>
    </citation>
    <scope>NUCLEOTIDE SEQUENCE [LARGE SCALE GENOMIC DNA]</scope>
    <source>
        <strain evidence="3">K</strain>
    </source>
</reference>
<evidence type="ECO:0000256" key="2">
    <source>
        <dbReference type="SAM" id="MobiDB-lite"/>
    </source>
</evidence>
<dbReference type="Proteomes" id="UP000179807">
    <property type="component" value="Unassembled WGS sequence"/>
</dbReference>
<keyword evidence="1" id="KW-0175">Coiled coil</keyword>
<evidence type="ECO:0000313" key="4">
    <source>
        <dbReference type="Proteomes" id="UP000179807"/>
    </source>
</evidence>
<organism evidence="3 4">
    <name type="scientific">Tritrichomonas foetus</name>
    <dbReference type="NCBI Taxonomy" id="1144522"/>
    <lineage>
        <taxon>Eukaryota</taxon>
        <taxon>Metamonada</taxon>
        <taxon>Parabasalia</taxon>
        <taxon>Tritrichomonadida</taxon>
        <taxon>Tritrichomonadidae</taxon>
        <taxon>Tritrichomonas</taxon>
    </lineage>
</organism>
<sequence>MSTNSQRVSPSTSLKIVSFDASSLKNQWNNNFNEFIKIIEPDIICIQDIIDQSEENFMIDNFKLNGYHGYFFEETFDDHLTHYLSVYTKYSPTRIFPISSHNENDNDNKNDAYLNIVVTEYDKFILFNVRVPSNHLNVQKYFLNLSRLLKVYHTDKILIICGSFGIMENNLDVSDVNLYQQPEFIEEEIRTFKNFIEENELIELFRFKNPNLQQFTLIENDKISTRFDYFFTQKKNFNENFIIDALIHSCDLNNHFPIEIVLNGDLILSQNDKLFKKTEITNLNQIHNLSDQQTTYKTSSKIQIKSHHQEILNHCRNEQKNLLNENKNGMADDVNEGFVDFKSHDGEFKNRRGRPKGMNKKMIMQRKREMEKIKKQKEKEEIEARKLKENEIVIIPDGLRRSERTRKRVNFEITPKKVIKKKKQLTNDEKEYTPPGRNWKRNNIINS</sequence>
<dbReference type="VEuPathDB" id="TrichDB:TRFO_31337"/>